<feature type="chain" id="PRO_5021768876" evidence="1">
    <location>
        <begin position="29"/>
        <end position="82"/>
    </location>
</feature>
<protein>
    <submittedName>
        <fullName evidence="2">Uncharacterized protein</fullName>
    </submittedName>
</protein>
<sequence length="82" mass="10183">MRYRFKLCNKFNVFFWKFVFCWVLNAIACDVRTDIEQITLEKSYYIIEGRRFSMLSPQENRPYIELVIYNLAFRLKRSRVQR</sequence>
<organism evidence="2">
    <name type="scientific">Serratia fonticola</name>
    <dbReference type="NCBI Taxonomy" id="47917"/>
    <lineage>
        <taxon>Bacteria</taxon>
        <taxon>Pseudomonadati</taxon>
        <taxon>Pseudomonadota</taxon>
        <taxon>Gammaproteobacteria</taxon>
        <taxon>Enterobacterales</taxon>
        <taxon>Yersiniaceae</taxon>
        <taxon>Serratia</taxon>
    </lineage>
</organism>
<keyword evidence="1" id="KW-0732">Signal</keyword>
<dbReference type="EMBL" id="VISQ01000001">
    <property type="protein sequence ID" value="TVZ68235.1"/>
    <property type="molecule type" value="Genomic_DNA"/>
</dbReference>
<gene>
    <name evidence="2" type="ORF">FHU10_0661</name>
</gene>
<feature type="signal peptide" evidence="1">
    <location>
        <begin position="1"/>
        <end position="28"/>
    </location>
</feature>
<evidence type="ECO:0000313" key="2">
    <source>
        <dbReference type="EMBL" id="TVZ68235.1"/>
    </source>
</evidence>
<comment type="caution">
    <text evidence="2">The sequence shown here is derived from an EMBL/GenBank/DDBJ whole genome shotgun (WGS) entry which is preliminary data.</text>
</comment>
<name>A0A559T0X2_SERFO</name>
<accession>A0A559T0X2</accession>
<proteinExistence type="predicted"/>
<evidence type="ECO:0000256" key="1">
    <source>
        <dbReference type="SAM" id="SignalP"/>
    </source>
</evidence>
<reference evidence="2" key="1">
    <citation type="submission" date="2019-06" db="EMBL/GenBank/DDBJ databases">
        <authorList>
            <person name="Deangelis K."/>
            <person name="Huntemann M."/>
            <person name="Clum A."/>
            <person name="Pillay M."/>
            <person name="Palaniappan K."/>
            <person name="Varghese N."/>
            <person name="Mikhailova N."/>
            <person name="Stamatis D."/>
            <person name="Reddy T."/>
            <person name="Daum C."/>
            <person name="Shapiro N."/>
            <person name="Ivanova N."/>
            <person name="Kyrpides N."/>
            <person name="Woyke T."/>
        </authorList>
    </citation>
    <scope>NUCLEOTIDE SEQUENCE [LARGE SCALE GENOMIC DNA]</scope>
    <source>
        <strain evidence="2">128R</strain>
    </source>
</reference>
<dbReference type="AlphaFoldDB" id="A0A559T0X2"/>
<reference evidence="2" key="2">
    <citation type="submission" date="2019-08" db="EMBL/GenBank/DDBJ databases">
        <title>Investigation of anaerobic lignin degradation for improved lignocellulosic biofuels.</title>
        <authorList>
            <person name="Deangelis K.PhD."/>
        </authorList>
    </citation>
    <scope>NUCLEOTIDE SEQUENCE [LARGE SCALE GENOMIC DNA]</scope>
    <source>
        <strain evidence="2">128R</strain>
    </source>
</reference>